<dbReference type="RefSeq" id="WP_018081930.1">
    <property type="nucleotide sequence ID" value="NZ_AQWM01000009.1"/>
</dbReference>
<proteinExistence type="predicted"/>
<dbReference type="eggNOG" id="COG1609">
    <property type="taxonomic scope" value="Bacteria"/>
</dbReference>
<evidence type="ECO:0000256" key="2">
    <source>
        <dbReference type="ARBA" id="ARBA00023125"/>
    </source>
</evidence>
<dbReference type="CDD" id="cd01392">
    <property type="entry name" value="HTH_LacI"/>
    <property type="match status" value="1"/>
</dbReference>
<dbReference type="PANTHER" id="PTHR30146">
    <property type="entry name" value="LACI-RELATED TRANSCRIPTIONAL REPRESSOR"/>
    <property type="match status" value="1"/>
</dbReference>
<dbReference type="PROSITE" id="PS00356">
    <property type="entry name" value="HTH_LACI_1"/>
    <property type="match status" value="1"/>
</dbReference>
<dbReference type="AlphaFoldDB" id="V4PLH2"/>
<evidence type="ECO:0000256" key="1">
    <source>
        <dbReference type="ARBA" id="ARBA00023015"/>
    </source>
</evidence>
<dbReference type="STRING" id="1121022.GCA_000376105_02264"/>
<dbReference type="SUPFAM" id="SSF47413">
    <property type="entry name" value="lambda repressor-like DNA-binding domains"/>
    <property type="match status" value="1"/>
</dbReference>
<evidence type="ECO:0000313" key="5">
    <source>
        <dbReference type="EMBL" id="ESQ89061.1"/>
    </source>
</evidence>
<dbReference type="Pfam" id="PF13377">
    <property type="entry name" value="Peripla_BP_3"/>
    <property type="match status" value="1"/>
</dbReference>
<dbReference type="PROSITE" id="PS50932">
    <property type="entry name" value="HTH_LACI_2"/>
    <property type="match status" value="1"/>
</dbReference>
<dbReference type="GO" id="GO:0003700">
    <property type="term" value="F:DNA-binding transcription factor activity"/>
    <property type="evidence" value="ECO:0007669"/>
    <property type="project" value="TreeGrafter"/>
</dbReference>
<organism evidence="5 6">
    <name type="scientific">Asticcacaulis benevestitus DSM 16100 = ATCC BAA-896</name>
    <dbReference type="NCBI Taxonomy" id="1121022"/>
    <lineage>
        <taxon>Bacteria</taxon>
        <taxon>Pseudomonadati</taxon>
        <taxon>Pseudomonadota</taxon>
        <taxon>Alphaproteobacteria</taxon>
        <taxon>Caulobacterales</taxon>
        <taxon>Caulobacteraceae</taxon>
        <taxon>Asticcacaulis</taxon>
    </lineage>
</organism>
<dbReference type="Proteomes" id="UP000017837">
    <property type="component" value="Unassembled WGS sequence"/>
</dbReference>
<dbReference type="CDD" id="cd01545">
    <property type="entry name" value="PBP1_SalR"/>
    <property type="match status" value="1"/>
</dbReference>
<dbReference type="PATRIC" id="fig|1121022.4.peg.3018"/>
<dbReference type="SUPFAM" id="SSF53822">
    <property type="entry name" value="Periplasmic binding protein-like I"/>
    <property type="match status" value="1"/>
</dbReference>
<keyword evidence="6" id="KW-1185">Reference proteome</keyword>
<dbReference type="Pfam" id="PF00356">
    <property type="entry name" value="LacI"/>
    <property type="match status" value="1"/>
</dbReference>
<dbReference type="InterPro" id="IPR010982">
    <property type="entry name" value="Lambda_DNA-bd_dom_sf"/>
</dbReference>
<dbReference type="PRINTS" id="PR00036">
    <property type="entry name" value="HTHLACI"/>
</dbReference>
<protein>
    <recommendedName>
        <fullName evidence="4">HTH lacI-type domain-containing protein</fullName>
    </recommendedName>
</protein>
<dbReference type="PANTHER" id="PTHR30146:SF153">
    <property type="entry name" value="LACTOSE OPERON REPRESSOR"/>
    <property type="match status" value="1"/>
</dbReference>
<reference evidence="5 6" key="1">
    <citation type="journal article" date="2014" name="Nature">
        <title>Sequential evolution of bacterial morphology by co-option of a developmental regulator.</title>
        <authorList>
            <person name="Jiang C."/>
            <person name="Brown P.J."/>
            <person name="Ducret A."/>
            <person name="Brun Y.V."/>
        </authorList>
    </citation>
    <scope>NUCLEOTIDE SEQUENCE [LARGE SCALE GENOMIC DNA]</scope>
    <source>
        <strain evidence="5 6">DSM 16100</strain>
    </source>
</reference>
<dbReference type="Gene3D" id="3.40.50.2300">
    <property type="match status" value="2"/>
</dbReference>
<comment type="caution">
    <text evidence="5">The sequence shown here is derived from an EMBL/GenBank/DDBJ whole genome shotgun (WGS) entry which is preliminary data.</text>
</comment>
<feature type="domain" description="HTH lacI-type" evidence="4">
    <location>
        <begin position="22"/>
        <end position="76"/>
    </location>
</feature>
<keyword evidence="2" id="KW-0238">DNA-binding</keyword>
<gene>
    <name evidence="5" type="ORF">ABENE_14845</name>
</gene>
<dbReference type="InterPro" id="IPR028082">
    <property type="entry name" value="Peripla_BP_I"/>
</dbReference>
<dbReference type="InterPro" id="IPR046335">
    <property type="entry name" value="LacI/GalR-like_sensor"/>
</dbReference>
<dbReference type="SMART" id="SM00354">
    <property type="entry name" value="HTH_LACI"/>
    <property type="match status" value="1"/>
</dbReference>
<keyword evidence="3" id="KW-0804">Transcription</keyword>
<evidence type="ECO:0000313" key="6">
    <source>
        <dbReference type="Proteomes" id="UP000017837"/>
    </source>
</evidence>
<dbReference type="EMBL" id="AWGB01000032">
    <property type="protein sequence ID" value="ESQ89061.1"/>
    <property type="molecule type" value="Genomic_DNA"/>
</dbReference>
<dbReference type="Gene3D" id="1.10.260.40">
    <property type="entry name" value="lambda repressor-like DNA-binding domains"/>
    <property type="match status" value="1"/>
</dbReference>
<sequence length="359" mass="38706">MTQSKTTAERVKEPIPAAPAVSTINDVARLAGVSIKTVSRVMNNEPNVREETRTKVKDAANLLKYRPNLLARSLAGARSFLVGLLYDNPSSSYVIDMQAGVIARCRESGYHVLSEPQDSLAPDIGRAIASLLATIRLDGVILTPPLCDMAVVLDAVEAAGVPYVRVSPSLFPGRSALVEMDDTLAAYEMTKHLLGLGHKDIGFLRGHPEHGSSHRRYDGFLKAMREGGLEPRPAWIKQGQNSFASGLEAGKALFGRGGDLPSAIFASNDEMAFGVMAYAQQAGVRIPDEVSVVGFDDTPGSMVIWPHLTTIRQPVTDLAYAAADMLLSRAHVDDDAPSFTDARRELPFELVARDSVRAV</sequence>
<name>V4PLH2_9CAUL</name>
<evidence type="ECO:0000259" key="4">
    <source>
        <dbReference type="PROSITE" id="PS50932"/>
    </source>
</evidence>
<evidence type="ECO:0000256" key="3">
    <source>
        <dbReference type="ARBA" id="ARBA00023163"/>
    </source>
</evidence>
<dbReference type="InterPro" id="IPR000843">
    <property type="entry name" value="HTH_LacI"/>
</dbReference>
<accession>V4PLH2</accession>
<dbReference type="GO" id="GO:0000976">
    <property type="term" value="F:transcription cis-regulatory region binding"/>
    <property type="evidence" value="ECO:0007669"/>
    <property type="project" value="TreeGrafter"/>
</dbReference>
<keyword evidence="1" id="KW-0805">Transcription regulation</keyword>